<protein>
    <recommendedName>
        <fullName evidence="4">Proline-rich protein PRCC</fullName>
    </recommendedName>
</protein>
<keyword evidence="3" id="KW-1185">Reference proteome</keyword>
<reference evidence="2 3" key="1">
    <citation type="submission" date="2017-07" db="EMBL/GenBank/DDBJ databases">
        <authorList>
            <person name="Talla V."/>
            <person name="Backstrom N."/>
        </authorList>
    </citation>
    <scope>NUCLEOTIDE SEQUENCE [LARGE SCALE GENOMIC DNA]</scope>
</reference>
<feature type="compositionally biased region" description="Acidic residues" evidence="1">
    <location>
        <begin position="9"/>
        <end position="20"/>
    </location>
</feature>
<dbReference type="AlphaFoldDB" id="A0A5E4QWU9"/>
<evidence type="ECO:0000256" key="1">
    <source>
        <dbReference type="SAM" id="MobiDB-lite"/>
    </source>
</evidence>
<evidence type="ECO:0008006" key="4">
    <source>
        <dbReference type="Google" id="ProtNLM"/>
    </source>
</evidence>
<feature type="region of interest" description="Disordered" evidence="1">
    <location>
        <begin position="101"/>
        <end position="125"/>
    </location>
</feature>
<gene>
    <name evidence="2" type="ORF">LSINAPIS_LOCUS12689</name>
</gene>
<dbReference type="EMBL" id="FZQP02006110">
    <property type="protein sequence ID" value="VVD02480.1"/>
    <property type="molecule type" value="Genomic_DNA"/>
</dbReference>
<feature type="region of interest" description="Disordered" evidence="1">
    <location>
        <begin position="311"/>
        <end position="336"/>
    </location>
</feature>
<name>A0A5E4QWU9_9NEOP</name>
<dbReference type="Proteomes" id="UP000324832">
    <property type="component" value="Unassembled WGS sequence"/>
</dbReference>
<dbReference type="PANTHER" id="PTHR13621:SF2">
    <property type="entry name" value="PROLINE-RICH PROTEIN PRCC"/>
    <property type="match status" value="1"/>
</dbReference>
<dbReference type="InterPro" id="IPR018800">
    <property type="entry name" value="PRCC"/>
</dbReference>
<accession>A0A5E4QWU9</accession>
<feature type="region of interest" description="Disordered" evidence="1">
    <location>
        <begin position="1"/>
        <end position="28"/>
    </location>
</feature>
<organism evidence="2 3">
    <name type="scientific">Leptidea sinapis</name>
    <dbReference type="NCBI Taxonomy" id="189913"/>
    <lineage>
        <taxon>Eukaryota</taxon>
        <taxon>Metazoa</taxon>
        <taxon>Ecdysozoa</taxon>
        <taxon>Arthropoda</taxon>
        <taxon>Hexapoda</taxon>
        <taxon>Insecta</taxon>
        <taxon>Pterygota</taxon>
        <taxon>Neoptera</taxon>
        <taxon>Endopterygota</taxon>
        <taxon>Lepidoptera</taxon>
        <taxon>Glossata</taxon>
        <taxon>Ditrysia</taxon>
        <taxon>Papilionoidea</taxon>
        <taxon>Pieridae</taxon>
        <taxon>Dismorphiinae</taxon>
        <taxon>Leptidea</taxon>
    </lineage>
</organism>
<sequence length="371" mass="42115">MALVAYDNSDSDTDYEDETSENPNDVVVTKLPPSILNTIDGNHEGCNEKNLFIALPKPTISKSSLKEENDEFLLKKEKQPDVKPKSRITVPSLNDFKDVKNTIPDGIKSKPTNGKKSGLLSLLPQPKSESSMSKIIVPQSVKKNNQLKPVLKTTFSSKDKGDHNKKSVIEYSDESDDEIQNDFFSINKKVELPPVEVYPDIDIKESVSDKKEPSIESYFKKEDNHVDLQNNVYSDSVNNENYIGFNADYVTPETYNNSVQAESNDVLDEEAILKLCGARGKRKREEIQIVDVNQQDVLKDARELLMKGLMDDTTKRQSHSKKRGNEPTSQQKRKHQITYLAHQAKANEAELQNQWANNRMTKRMTQSKYGF</sequence>
<dbReference type="Pfam" id="PF10253">
    <property type="entry name" value="PRCC"/>
    <property type="match status" value="1"/>
</dbReference>
<evidence type="ECO:0000313" key="3">
    <source>
        <dbReference type="Proteomes" id="UP000324832"/>
    </source>
</evidence>
<evidence type="ECO:0000313" key="2">
    <source>
        <dbReference type="EMBL" id="VVD02480.1"/>
    </source>
</evidence>
<proteinExistence type="predicted"/>
<dbReference type="PANTHER" id="PTHR13621">
    <property type="entry name" value="PROLINE-RICH PROTEIN PRCC"/>
    <property type="match status" value="1"/>
</dbReference>
<dbReference type="GO" id="GO:0005634">
    <property type="term" value="C:nucleus"/>
    <property type="evidence" value="ECO:0007669"/>
    <property type="project" value="TreeGrafter"/>
</dbReference>